<reference evidence="9" key="1">
    <citation type="submission" date="2018-05" db="EMBL/GenBank/DDBJ databases">
        <authorList>
            <person name="Lanie J.A."/>
            <person name="Ng W.-L."/>
            <person name="Kazmierczak K.M."/>
            <person name="Andrzejewski T.M."/>
            <person name="Davidsen T.M."/>
            <person name="Wayne K.J."/>
            <person name="Tettelin H."/>
            <person name="Glass J.I."/>
            <person name="Rusch D."/>
            <person name="Podicherti R."/>
            <person name="Tsui H.-C.T."/>
            <person name="Winkler M.E."/>
        </authorList>
    </citation>
    <scope>NUCLEOTIDE SEQUENCE</scope>
</reference>
<feature type="transmembrane region" description="Helical" evidence="7">
    <location>
        <begin position="410"/>
        <end position="428"/>
    </location>
</feature>
<comment type="subcellular location">
    <subcellularLocation>
        <location evidence="1">Cell membrane</location>
        <topology evidence="1">Multi-pass membrane protein</topology>
    </subcellularLocation>
</comment>
<dbReference type="Gene3D" id="1.10.3720.10">
    <property type="entry name" value="MetI-like"/>
    <property type="match status" value="1"/>
</dbReference>
<dbReference type="CDD" id="cd06261">
    <property type="entry name" value="TM_PBP2"/>
    <property type="match status" value="1"/>
</dbReference>
<sequence length="441" mass="49832">VNQVATSSIVVRSTRWARENLFSSWTNTILSLICIVIIYNAVWSVFSWAILNGVWEAKDRRDCFAILGNDEAGIPIAGACWAGVREWFNNMMFGRYFKDEQWRVILGFVILIVWLIPLWVPGVKRKFLIAAGAIGLYPFLAAYLFLGGERSWFMSFMVPLAMINLAYNTIDWVGDKVFRVSLADTLRWKLVDRIFPEKQHTYALIALFAVLAVIVGYLIRDWGLVNVPWVRFGGFFLTFLLSGIGITVALPVGIILALGRRSQLPIIKALTVTFIEVFRSVPLITILFMATAMFPLFMPEGYELNKLTQVIAAICLFSSCYMAEVVRSGLQAIPKGQYEAASSIGLGYWQSMGLVVMPQALKFMIPNIVGNFIGLFKDTTLVYIVGMFDILAMTRAMGNDVPWRGEFHEPFLVTAVIFFVFCFTMSRYSQHLERKLGGEQK</sequence>
<feature type="transmembrane region" description="Helical" evidence="7">
    <location>
        <begin position="232"/>
        <end position="258"/>
    </location>
</feature>
<feature type="transmembrane region" description="Helical" evidence="7">
    <location>
        <begin position="202"/>
        <end position="220"/>
    </location>
</feature>
<dbReference type="InterPro" id="IPR000515">
    <property type="entry name" value="MetI-like"/>
</dbReference>
<keyword evidence="5 7" id="KW-1133">Transmembrane helix</keyword>
<evidence type="ECO:0000256" key="3">
    <source>
        <dbReference type="ARBA" id="ARBA00022475"/>
    </source>
</evidence>
<evidence type="ECO:0000256" key="2">
    <source>
        <dbReference type="ARBA" id="ARBA00022448"/>
    </source>
</evidence>
<feature type="transmembrane region" description="Helical" evidence="7">
    <location>
        <begin position="152"/>
        <end position="170"/>
    </location>
</feature>
<feature type="domain" description="ABC transmembrane type-1" evidence="8">
    <location>
        <begin position="235"/>
        <end position="429"/>
    </location>
</feature>
<feature type="transmembrane region" description="Helical" evidence="7">
    <location>
        <begin position="307"/>
        <end position="326"/>
    </location>
</feature>
<evidence type="ECO:0000259" key="8">
    <source>
        <dbReference type="PROSITE" id="PS50928"/>
    </source>
</evidence>
<dbReference type="InterPro" id="IPR043429">
    <property type="entry name" value="ArtM/GltK/GlnP/TcyL/YhdX-like"/>
</dbReference>
<organism evidence="9">
    <name type="scientific">marine metagenome</name>
    <dbReference type="NCBI Taxonomy" id="408172"/>
    <lineage>
        <taxon>unclassified sequences</taxon>
        <taxon>metagenomes</taxon>
        <taxon>ecological metagenomes</taxon>
    </lineage>
</organism>
<dbReference type="PROSITE" id="PS50928">
    <property type="entry name" value="ABC_TM1"/>
    <property type="match status" value="1"/>
</dbReference>
<feature type="transmembrane region" description="Helical" evidence="7">
    <location>
        <begin position="29"/>
        <end position="51"/>
    </location>
</feature>
<accession>A0A381WQM0</accession>
<evidence type="ECO:0000256" key="7">
    <source>
        <dbReference type="SAM" id="Phobius"/>
    </source>
</evidence>
<evidence type="ECO:0000256" key="6">
    <source>
        <dbReference type="ARBA" id="ARBA00023136"/>
    </source>
</evidence>
<keyword evidence="6 7" id="KW-0472">Membrane</keyword>
<dbReference type="GO" id="GO:0022857">
    <property type="term" value="F:transmembrane transporter activity"/>
    <property type="evidence" value="ECO:0007669"/>
    <property type="project" value="InterPro"/>
</dbReference>
<dbReference type="InterPro" id="IPR035906">
    <property type="entry name" value="MetI-like_sf"/>
</dbReference>
<protein>
    <recommendedName>
        <fullName evidence="8">ABC transmembrane type-1 domain-containing protein</fullName>
    </recommendedName>
</protein>
<dbReference type="InterPro" id="IPR010065">
    <property type="entry name" value="AA_ABC_transptr_permease_3TM"/>
</dbReference>
<feature type="non-terminal residue" evidence="9">
    <location>
        <position position="1"/>
    </location>
</feature>
<evidence type="ECO:0000256" key="5">
    <source>
        <dbReference type="ARBA" id="ARBA00022989"/>
    </source>
</evidence>
<gene>
    <name evidence="9" type="ORF">METZ01_LOCUS107648</name>
</gene>
<dbReference type="GO" id="GO:0006865">
    <property type="term" value="P:amino acid transport"/>
    <property type="evidence" value="ECO:0007669"/>
    <property type="project" value="TreeGrafter"/>
</dbReference>
<dbReference type="PANTHER" id="PTHR30614:SF41">
    <property type="entry name" value="INNER MEMBRANE AMINO-ACID ABC TRANSPORTER PERMEASE PROTEIN YHDY"/>
    <property type="match status" value="1"/>
</dbReference>
<dbReference type="PANTHER" id="PTHR30614">
    <property type="entry name" value="MEMBRANE COMPONENT OF AMINO ACID ABC TRANSPORTER"/>
    <property type="match status" value="1"/>
</dbReference>
<evidence type="ECO:0000313" key="9">
    <source>
        <dbReference type="EMBL" id="SVA54794.1"/>
    </source>
</evidence>
<keyword evidence="4 7" id="KW-0812">Transmembrane</keyword>
<feature type="transmembrane region" description="Helical" evidence="7">
    <location>
        <begin position="127"/>
        <end position="146"/>
    </location>
</feature>
<feature type="transmembrane region" description="Helical" evidence="7">
    <location>
        <begin position="270"/>
        <end position="295"/>
    </location>
</feature>
<dbReference type="SUPFAM" id="SSF161098">
    <property type="entry name" value="MetI-like"/>
    <property type="match status" value="1"/>
</dbReference>
<keyword evidence="3" id="KW-1003">Cell membrane</keyword>
<evidence type="ECO:0000256" key="1">
    <source>
        <dbReference type="ARBA" id="ARBA00004651"/>
    </source>
</evidence>
<proteinExistence type="predicted"/>
<keyword evidence="2" id="KW-0813">Transport</keyword>
<dbReference type="GO" id="GO:0043190">
    <property type="term" value="C:ATP-binding cassette (ABC) transporter complex"/>
    <property type="evidence" value="ECO:0007669"/>
    <property type="project" value="InterPro"/>
</dbReference>
<feature type="transmembrane region" description="Helical" evidence="7">
    <location>
        <begin position="104"/>
        <end position="120"/>
    </location>
</feature>
<name>A0A381WQM0_9ZZZZ</name>
<dbReference type="AlphaFoldDB" id="A0A381WQM0"/>
<evidence type="ECO:0000256" key="4">
    <source>
        <dbReference type="ARBA" id="ARBA00022692"/>
    </source>
</evidence>
<dbReference type="Pfam" id="PF00528">
    <property type="entry name" value="BPD_transp_1"/>
    <property type="match status" value="1"/>
</dbReference>
<dbReference type="EMBL" id="UINC01012562">
    <property type="protein sequence ID" value="SVA54794.1"/>
    <property type="molecule type" value="Genomic_DNA"/>
</dbReference>
<dbReference type="NCBIfam" id="TIGR01726">
    <property type="entry name" value="HEQRo_perm_3TM"/>
    <property type="match status" value="1"/>
</dbReference>